<dbReference type="GO" id="GO:0003723">
    <property type="term" value="F:RNA binding"/>
    <property type="evidence" value="ECO:0007669"/>
    <property type="project" value="UniProtKB-UniRule"/>
</dbReference>
<dbReference type="SUPFAM" id="SSF74982">
    <property type="entry name" value="Small protein B (SmpB)"/>
    <property type="match status" value="1"/>
</dbReference>
<comment type="function">
    <text evidence="3">Required for rescue of stalled ribosomes mediated by trans-translation. Binds to transfer-messenger RNA (tmRNA), required for stable association of tmRNA with ribosomes. tmRNA and SmpB together mimic tRNA shape, replacing the anticodon stem-loop with SmpB. tmRNA is encoded by the ssrA gene; the 2 termini fold to resemble tRNA(Ala) and it encodes a 'tag peptide', a short internal open reading frame. During trans-translation Ala-aminoacylated tmRNA acts like a tRNA, entering the A-site of stalled ribosomes, displacing the stalled mRNA. The ribosome then switches to translate the ORF on the tmRNA; the nascent peptide is terminated with the 'tag peptide' encoded by the tmRNA and targeted for degradation. The ribosome is freed to recommence translation, which seems to be the essential function of trans-translation.</text>
</comment>
<dbReference type="Gene3D" id="2.40.280.10">
    <property type="match status" value="1"/>
</dbReference>
<comment type="subcellular location">
    <subcellularLocation>
        <location evidence="3">Cytoplasm</location>
    </subcellularLocation>
    <text evidence="3">The tmRNA-SmpB complex associates with stalled 70S ribosomes.</text>
</comment>
<dbReference type="NCBIfam" id="TIGR00086">
    <property type="entry name" value="smpB"/>
    <property type="match status" value="1"/>
</dbReference>
<dbReference type="GO" id="GO:0070930">
    <property type="term" value="P:trans-translation-dependent protein tagging"/>
    <property type="evidence" value="ECO:0007669"/>
    <property type="project" value="TreeGrafter"/>
</dbReference>
<dbReference type="GO" id="GO:0070929">
    <property type="term" value="P:trans-translation"/>
    <property type="evidence" value="ECO:0007669"/>
    <property type="project" value="UniProtKB-UniRule"/>
</dbReference>
<evidence type="ECO:0000256" key="2">
    <source>
        <dbReference type="ARBA" id="ARBA00022884"/>
    </source>
</evidence>
<dbReference type="Pfam" id="PF01668">
    <property type="entry name" value="SmpB"/>
    <property type="match status" value="1"/>
</dbReference>
<dbReference type="Proteomes" id="UP000316921">
    <property type="component" value="Chromosome"/>
</dbReference>
<proteinExistence type="inferred from homology"/>
<dbReference type="GO" id="GO:0005829">
    <property type="term" value="C:cytosol"/>
    <property type="evidence" value="ECO:0007669"/>
    <property type="project" value="TreeGrafter"/>
</dbReference>
<protein>
    <recommendedName>
        <fullName evidence="3">SsrA-binding protein</fullName>
    </recommendedName>
    <alternativeName>
        <fullName evidence="3">Small protein B</fullName>
    </alternativeName>
</protein>
<evidence type="ECO:0000313" key="5">
    <source>
        <dbReference type="EMBL" id="QDU67512.1"/>
    </source>
</evidence>
<evidence type="ECO:0000256" key="4">
    <source>
        <dbReference type="SAM" id="MobiDB-lite"/>
    </source>
</evidence>
<organism evidence="5 6">
    <name type="scientific">Engelhardtia mirabilis</name>
    <dbReference type="NCBI Taxonomy" id="2528011"/>
    <lineage>
        <taxon>Bacteria</taxon>
        <taxon>Pseudomonadati</taxon>
        <taxon>Planctomycetota</taxon>
        <taxon>Planctomycetia</taxon>
        <taxon>Planctomycetia incertae sedis</taxon>
        <taxon>Engelhardtia</taxon>
    </lineage>
</organism>
<reference evidence="5 6" key="1">
    <citation type="submission" date="2019-02" db="EMBL/GenBank/DDBJ databases">
        <title>Deep-cultivation of Planctomycetes and their phenomic and genomic characterization uncovers novel biology.</title>
        <authorList>
            <person name="Wiegand S."/>
            <person name="Jogler M."/>
            <person name="Boedeker C."/>
            <person name="Pinto D."/>
            <person name="Vollmers J."/>
            <person name="Rivas-Marin E."/>
            <person name="Kohn T."/>
            <person name="Peeters S.H."/>
            <person name="Heuer A."/>
            <person name="Rast P."/>
            <person name="Oberbeckmann S."/>
            <person name="Bunk B."/>
            <person name="Jeske O."/>
            <person name="Meyerdierks A."/>
            <person name="Storesund J.E."/>
            <person name="Kallscheuer N."/>
            <person name="Luecker S."/>
            <person name="Lage O.M."/>
            <person name="Pohl T."/>
            <person name="Merkel B.J."/>
            <person name="Hornburger P."/>
            <person name="Mueller R.-W."/>
            <person name="Bruemmer F."/>
            <person name="Labrenz M."/>
            <person name="Spormann A.M."/>
            <person name="Op den Camp H."/>
            <person name="Overmann J."/>
            <person name="Amann R."/>
            <person name="Jetten M.S.M."/>
            <person name="Mascher T."/>
            <person name="Medema M.H."/>
            <person name="Devos D.P."/>
            <person name="Kaster A.-K."/>
            <person name="Ovreas L."/>
            <person name="Rohde M."/>
            <person name="Galperin M.Y."/>
            <person name="Jogler C."/>
        </authorList>
    </citation>
    <scope>NUCLEOTIDE SEQUENCE [LARGE SCALE GENOMIC DNA]</scope>
    <source>
        <strain evidence="5 6">Pla133</strain>
    </source>
</reference>
<evidence type="ECO:0000313" key="6">
    <source>
        <dbReference type="Proteomes" id="UP000316921"/>
    </source>
</evidence>
<dbReference type="CDD" id="cd09294">
    <property type="entry name" value="SmpB"/>
    <property type="match status" value="1"/>
</dbReference>
<gene>
    <name evidence="3 5" type="primary">smpB</name>
    <name evidence="5" type="ORF">Pla133_25980</name>
</gene>
<keyword evidence="1 3" id="KW-0963">Cytoplasm</keyword>
<feature type="region of interest" description="Disordered" evidence="4">
    <location>
        <begin position="140"/>
        <end position="165"/>
    </location>
</feature>
<accession>A0A518BKL7</accession>
<sequence length="165" mass="18870">MRGRISSTAMADSPRLRRPIATNRRAKHDYLFLEEFEAGIALLGTEVKSLRAGRASIQEAYALVKHDGVTLIGANIPEYPQAGPKMNHEPTRARRLLLHRKEIERLFKKVREKGVTLVPLELLFDGHLVKCRLALARGKKLHDKRSSEREKEAKRDMARAMGRRR</sequence>
<dbReference type="InterPro" id="IPR000037">
    <property type="entry name" value="SsrA-bd_prot"/>
</dbReference>
<dbReference type="InterPro" id="IPR020081">
    <property type="entry name" value="SsrA-bd_prot_CS"/>
</dbReference>
<keyword evidence="6" id="KW-1185">Reference proteome</keyword>
<dbReference type="PANTHER" id="PTHR30308:SF2">
    <property type="entry name" value="SSRA-BINDING PROTEIN"/>
    <property type="match status" value="1"/>
</dbReference>
<comment type="similarity">
    <text evidence="3">Belongs to the SmpB family.</text>
</comment>
<dbReference type="EMBL" id="CP036287">
    <property type="protein sequence ID" value="QDU67512.1"/>
    <property type="molecule type" value="Genomic_DNA"/>
</dbReference>
<dbReference type="PANTHER" id="PTHR30308">
    <property type="entry name" value="TMRNA-BINDING COMPONENT OF TRANS-TRANSLATION TAGGING COMPLEX"/>
    <property type="match status" value="1"/>
</dbReference>
<feature type="compositionally biased region" description="Basic and acidic residues" evidence="4">
    <location>
        <begin position="144"/>
        <end position="158"/>
    </location>
</feature>
<evidence type="ECO:0000256" key="1">
    <source>
        <dbReference type="ARBA" id="ARBA00022490"/>
    </source>
</evidence>
<name>A0A518BKL7_9BACT</name>
<dbReference type="InterPro" id="IPR023620">
    <property type="entry name" value="SmpB"/>
</dbReference>
<evidence type="ECO:0000256" key="3">
    <source>
        <dbReference type="HAMAP-Rule" id="MF_00023"/>
    </source>
</evidence>
<dbReference type="KEGG" id="pbap:Pla133_25980"/>
<dbReference type="AlphaFoldDB" id="A0A518BKL7"/>
<dbReference type="HAMAP" id="MF_00023">
    <property type="entry name" value="SmpB"/>
    <property type="match status" value="1"/>
</dbReference>
<keyword evidence="2 3" id="KW-0694">RNA-binding</keyword>
<dbReference type="NCBIfam" id="NF003843">
    <property type="entry name" value="PRK05422.1"/>
    <property type="match status" value="1"/>
</dbReference>
<dbReference type="PROSITE" id="PS01317">
    <property type="entry name" value="SSRP"/>
    <property type="match status" value="1"/>
</dbReference>